<dbReference type="InterPro" id="IPR036052">
    <property type="entry name" value="TrpB-like_PALP_sf"/>
</dbReference>
<dbReference type="PANTHER" id="PTHR43515:SF1">
    <property type="entry name" value="THREONINE SYNTHASE-LIKE 1"/>
    <property type="match status" value="1"/>
</dbReference>
<protein>
    <submittedName>
        <fullName evidence="1">Threonine synthase</fullName>
    </submittedName>
</protein>
<gene>
    <name evidence="1" type="ORF">AM593_08332</name>
</gene>
<proteinExistence type="predicted"/>
<dbReference type="EMBL" id="KV587927">
    <property type="protein sequence ID" value="OPL32640.1"/>
    <property type="molecule type" value="Genomic_DNA"/>
</dbReference>
<sequence length="116" mass="12887">MTKKGKLNNDSDFDILFSGQSGVGVLVLFPENGISNVQMKQMTSMKSNNVHVVGVNGDFDDCQSYVKMAFQDPLLSNMLLQENNCKLSAANSINWGRLLPQIVYHASAYLDLVKER</sequence>
<feature type="non-terminal residue" evidence="1">
    <location>
        <position position="1"/>
    </location>
</feature>
<comment type="caution">
    <text evidence="1">The sequence shown here is derived from an EMBL/GenBank/DDBJ whole genome shotgun (WGS) entry which is preliminary data.</text>
</comment>
<evidence type="ECO:0000313" key="2">
    <source>
        <dbReference type="Proteomes" id="UP000266721"/>
    </source>
</evidence>
<dbReference type="SUPFAM" id="SSF53686">
    <property type="entry name" value="Tryptophan synthase beta subunit-like PLP-dependent enzymes"/>
    <property type="match status" value="1"/>
</dbReference>
<dbReference type="Gene3D" id="3.40.50.1100">
    <property type="match status" value="1"/>
</dbReference>
<dbReference type="AlphaFoldDB" id="A0A3L5TRR8"/>
<feature type="non-terminal residue" evidence="1">
    <location>
        <position position="116"/>
    </location>
</feature>
<accession>A0A3L5TRR8</accession>
<dbReference type="GO" id="GO:0005737">
    <property type="term" value="C:cytoplasm"/>
    <property type="evidence" value="ECO:0007669"/>
    <property type="project" value="TreeGrafter"/>
</dbReference>
<dbReference type="SMR" id="A0A3L5TRR8"/>
<organism evidence="1 2">
    <name type="scientific">Mytilus galloprovincialis</name>
    <name type="common">Mediterranean mussel</name>
    <dbReference type="NCBI Taxonomy" id="29158"/>
    <lineage>
        <taxon>Eukaryota</taxon>
        <taxon>Metazoa</taxon>
        <taxon>Spiralia</taxon>
        <taxon>Lophotrochozoa</taxon>
        <taxon>Mollusca</taxon>
        <taxon>Bivalvia</taxon>
        <taxon>Autobranchia</taxon>
        <taxon>Pteriomorphia</taxon>
        <taxon>Mytilida</taxon>
        <taxon>Mytiloidea</taxon>
        <taxon>Mytilidae</taxon>
        <taxon>Mytilinae</taxon>
        <taxon>Mytilus</taxon>
    </lineage>
</organism>
<dbReference type="PANTHER" id="PTHR43515">
    <property type="entry name" value="THREONINE SYNTHASE-LIKE 1"/>
    <property type="match status" value="1"/>
</dbReference>
<reference evidence="1 2" key="1">
    <citation type="journal article" date="2016" name="PLoS ONE">
        <title>A First Insight into the Genome of the Filter-Feeder Mussel Mytilus galloprovincialis.</title>
        <authorList>
            <person name="Murgarella M."/>
            <person name="Puiu D."/>
            <person name="Novoa B."/>
            <person name="Figueras A."/>
            <person name="Posada D."/>
            <person name="Canchaya C."/>
        </authorList>
    </citation>
    <scope>NUCLEOTIDE SEQUENCE [LARGE SCALE GENOMIC DNA]</scope>
    <source>
        <tissue evidence="1">Muscle</tissue>
    </source>
</reference>
<dbReference type="Proteomes" id="UP000266721">
    <property type="component" value="Unassembled WGS sequence"/>
</dbReference>
<keyword evidence="2" id="KW-1185">Reference proteome</keyword>
<name>A0A3L5TRR8_MYTGA</name>
<evidence type="ECO:0000313" key="1">
    <source>
        <dbReference type="EMBL" id="OPL32640.1"/>
    </source>
</evidence>